<dbReference type="AlphaFoldDB" id="A0A5J9SYW9"/>
<keyword evidence="2" id="KW-0472">Membrane</keyword>
<evidence type="ECO:0000313" key="4">
    <source>
        <dbReference type="Proteomes" id="UP000324897"/>
    </source>
</evidence>
<organism evidence="3 4">
    <name type="scientific">Eragrostis curvula</name>
    <name type="common">weeping love grass</name>
    <dbReference type="NCBI Taxonomy" id="38414"/>
    <lineage>
        <taxon>Eukaryota</taxon>
        <taxon>Viridiplantae</taxon>
        <taxon>Streptophyta</taxon>
        <taxon>Embryophyta</taxon>
        <taxon>Tracheophyta</taxon>
        <taxon>Spermatophyta</taxon>
        <taxon>Magnoliopsida</taxon>
        <taxon>Liliopsida</taxon>
        <taxon>Poales</taxon>
        <taxon>Poaceae</taxon>
        <taxon>PACMAD clade</taxon>
        <taxon>Chloridoideae</taxon>
        <taxon>Eragrostideae</taxon>
        <taxon>Eragrostidinae</taxon>
        <taxon>Eragrostis</taxon>
    </lineage>
</organism>
<keyword evidence="2" id="KW-1133">Transmembrane helix</keyword>
<dbReference type="Gramene" id="TVU04197">
    <property type="protein sequence ID" value="TVU04197"/>
    <property type="gene ID" value="EJB05_50223"/>
</dbReference>
<accession>A0A5J9SYW9</accession>
<dbReference type="EMBL" id="RWGY01000087">
    <property type="protein sequence ID" value="TVU04197.1"/>
    <property type="molecule type" value="Genomic_DNA"/>
</dbReference>
<feature type="compositionally biased region" description="Basic and acidic residues" evidence="1">
    <location>
        <begin position="259"/>
        <end position="268"/>
    </location>
</feature>
<evidence type="ECO:0000256" key="2">
    <source>
        <dbReference type="SAM" id="Phobius"/>
    </source>
</evidence>
<feature type="transmembrane region" description="Helical" evidence="2">
    <location>
        <begin position="349"/>
        <end position="370"/>
    </location>
</feature>
<comment type="caution">
    <text evidence="3">The sequence shown here is derived from an EMBL/GenBank/DDBJ whole genome shotgun (WGS) entry which is preliminary data.</text>
</comment>
<dbReference type="Proteomes" id="UP000324897">
    <property type="component" value="Unassembled WGS sequence"/>
</dbReference>
<sequence>MDEAAASAALVLAYACEGSLCTGAAQLRMLADEVARAADDVGVPCPKLLDAVDTLLGAVNASRRTADLGKAAAALETEAAGRRGHLVLSAASVTGACRARGPPNLANVLTACDKLWYAASGAGVARDAFAAARGALADEGANDAARALAIADLIRAAADLQKEAGARLTLLARVAAELARACQDYQRVADAVPVVLQAAEAAQKKQEERRSRTAAGAEASSCAWWPWGRRVRRVPDMEMALLLTQPPEPASTSTPAEEQQSKVREAMAEKTSGSHGPHGYALYGSLALLPGFGSKEVLTGFGNYKELFTWVFCSWWSAVAMGVASSIFPRTPFDVAVAHVTSRIGMMGINILVVLYTCWLLGTAQGYILYTLNTTMVEVAIEKAQGQEKEELITHLDSLHSIL</sequence>
<name>A0A5J9SYW9_9POAL</name>
<proteinExistence type="predicted"/>
<feature type="transmembrane region" description="Helical" evidence="2">
    <location>
        <begin position="307"/>
        <end position="328"/>
    </location>
</feature>
<feature type="non-terminal residue" evidence="3">
    <location>
        <position position="1"/>
    </location>
</feature>
<protein>
    <submittedName>
        <fullName evidence="3">Uncharacterized protein</fullName>
    </submittedName>
</protein>
<feature type="region of interest" description="Disordered" evidence="1">
    <location>
        <begin position="245"/>
        <end position="274"/>
    </location>
</feature>
<keyword evidence="4" id="KW-1185">Reference proteome</keyword>
<reference evidence="3 4" key="1">
    <citation type="journal article" date="2019" name="Sci. Rep.">
        <title>A high-quality genome of Eragrostis curvula grass provides insights into Poaceae evolution and supports new strategies to enhance forage quality.</title>
        <authorList>
            <person name="Carballo J."/>
            <person name="Santos B.A.C.M."/>
            <person name="Zappacosta D."/>
            <person name="Garbus I."/>
            <person name="Selva J.P."/>
            <person name="Gallo C.A."/>
            <person name="Diaz A."/>
            <person name="Albertini E."/>
            <person name="Caccamo M."/>
            <person name="Echenique V."/>
        </authorList>
    </citation>
    <scope>NUCLEOTIDE SEQUENCE [LARGE SCALE GENOMIC DNA]</scope>
    <source>
        <strain evidence="4">cv. Victoria</strain>
        <tissue evidence="3">Leaf</tissue>
    </source>
</reference>
<evidence type="ECO:0000256" key="1">
    <source>
        <dbReference type="SAM" id="MobiDB-lite"/>
    </source>
</evidence>
<evidence type="ECO:0000313" key="3">
    <source>
        <dbReference type="EMBL" id="TVU04197.1"/>
    </source>
</evidence>
<gene>
    <name evidence="3" type="ORF">EJB05_50223</name>
</gene>
<keyword evidence="2" id="KW-0812">Transmembrane</keyword>